<gene>
    <name evidence="1" type="ORF">DWX94_07180</name>
</gene>
<reference evidence="1 2" key="1">
    <citation type="submission" date="2018-08" db="EMBL/GenBank/DDBJ databases">
        <title>A genome reference for cultivated species of the human gut microbiota.</title>
        <authorList>
            <person name="Zou Y."/>
            <person name="Xue W."/>
            <person name="Luo G."/>
        </authorList>
    </citation>
    <scope>NUCLEOTIDE SEQUENCE [LARGE SCALE GENOMIC DNA]</scope>
    <source>
        <strain evidence="1 2">AF22-21</strain>
    </source>
</reference>
<dbReference type="EMBL" id="QRVK01000014">
    <property type="protein sequence ID" value="RGS42888.1"/>
    <property type="molecule type" value="Genomic_DNA"/>
</dbReference>
<protein>
    <submittedName>
        <fullName evidence="1">Uncharacterized protein</fullName>
    </submittedName>
</protein>
<sequence length="236" mass="27352">MARRRMFSLDVVDTDRFLDMSPTTQNLYFHLGMRADDDGFVSSPKKIAAMCSSTTDDLKLLIAKGFIIAFNDGVIVIRDWLKQNKVQPSRRIPTEYREHLEMLEVNNQQYSMSEYCQQSVNKVSTNGCHRLGKDSIGEYSEGVLTNDSSIKDDNNNIFNTTSTTTVRRENNQGDEERKFTPPTFAELMRYKEDYPNVDLYKFFEHYEGNGWTRDGLPMTSWKAALTQCNKRIKNYL</sequence>
<dbReference type="Proteomes" id="UP000283295">
    <property type="component" value="Unassembled WGS sequence"/>
</dbReference>
<accession>A0A412IS19</accession>
<comment type="caution">
    <text evidence="1">The sequence shown here is derived from an EMBL/GenBank/DDBJ whole genome shotgun (WGS) entry which is preliminary data.</text>
</comment>
<evidence type="ECO:0000313" key="1">
    <source>
        <dbReference type="EMBL" id="RGS42888.1"/>
    </source>
</evidence>
<dbReference type="OrthoDB" id="9788567at2"/>
<dbReference type="AlphaFoldDB" id="A0A412IS19"/>
<proteinExistence type="predicted"/>
<name>A0A412IS19_9FIRM</name>
<organism evidence="1 2">
    <name type="scientific">Coprococcus eutactus</name>
    <dbReference type="NCBI Taxonomy" id="33043"/>
    <lineage>
        <taxon>Bacteria</taxon>
        <taxon>Bacillati</taxon>
        <taxon>Bacillota</taxon>
        <taxon>Clostridia</taxon>
        <taxon>Lachnospirales</taxon>
        <taxon>Lachnospiraceae</taxon>
        <taxon>Coprococcus</taxon>
    </lineage>
</organism>
<evidence type="ECO:0000313" key="2">
    <source>
        <dbReference type="Proteomes" id="UP000283295"/>
    </source>
</evidence>